<keyword evidence="1" id="KW-0472">Membrane</keyword>
<organism evidence="3 4">
    <name type="scientific">Capillimicrobium parvum</name>
    <dbReference type="NCBI Taxonomy" id="2884022"/>
    <lineage>
        <taxon>Bacteria</taxon>
        <taxon>Bacillati</taxon>
        <taxon>Actinomycetota</taxon>
        <taxon>Thermoleophilia</taxon>
        <taxon>Solirubrobacterales</taxon>
        <taxon>Capillimicrobiaceae</taxon>
        <taxon>Capillimicrobium</taxon>
    </lineage>
</organism>
<feature type="transmembrane region" description="Helical" evidence="1">
    <location>
        <begin position="136"/>
        <end position="156"/>
    </location>
</feature>
<dbReference type="RefSeq" id="WP_259314273.1">
    <property type="nucleotide sequence ID" value="NZ_CP087164.1"/>
</dbReference>
<name>A0A9E6XU85_9ACTN</name>
<dbReference type="Proteomes" id="UP001162834">
    <property type="component" value="Chromosome"/>
</dbReference>
<feature type="chain" id="PRO_5038760238" evidence="2">
    <location>
        <begin position="24"/>
        <end position="159"/>
    </location>
</feature>
<gene>
    <name evidence="3" type="ORF">DSM104329_00986</name>
</gene>
<keyword evidence="2" id="KW-0732">Signal</keyword>
<reference evidence="3" key="1">
    <citation type="journal article" date="2022" name="Int. J. Syst. Evol. Microbiol.">
        <title>Pseudomonas aegrilactucae sp. nov. and Pseudomonas morbosilactucae sp. nov., pathogens causing bacterial rot of lettuce in Japan.</title>
        <authorList>
            <person name="Sawada H."/>
            <person name="Fujikawa T."/>
            <person name="Satou M."/>
        </authorList>
    </citation>
    <scope>NUCLEOTIDE SEQUENCE</scope>
    <source>
        <strain evidence="3">0166_1</strain>
    </source>
</reference>
<evidence type="ECO:0000256" key="1">
    <source>
        <dbReference type="SAM" id="Phobius"/>
    </source>
</evidence>
<feature type="signal peptide" evidence="2">
    <location>
        <begin position="1"/>
        <end position="23"/>
    </location>
</feature>
<sequence>MNARWILLTLLLVLLVPASAAHAKTNCKAPPGTAAVEQYCESLPTADGDTHLGDKPTRPLASVLPKPIVHRLEKAGVAGEVILALPAGPARMHQGGRRQTSFDPRVKALLPGPALSPKSVVDAAARNGAEHIDQGFGWALVLTLFGLGGLSVAGSLRIR</sequence>
<evidence type="ECO:0000256" key="2">
    <source>
        <dbReference type="SAM" id="SignalP"/>
    </source>
</evidence>
<proteinExistence type="predicted"/>
<evidence type="ECO:0000313" key="4">
    <source>
        <dbReference type="Proteomes" id="UP001162834"/>
    </source>
</evidence>
<protein>
    <submittedName>
        <fullName evidence="3">Uncharacterized protein</fullName>
    </submittedName>
</protein>
<evidence type="ECO:0000313" key="3">
    <source>
        <dbReference type="EMBL" id="UGS34607.1"/>
    </source>
</evidence>
<keyword evidence="4" id="KW-1185">Reference proteome</keyword>
<dbReference type="KEGG" id="sbae:DSM104329_00986"/>
<keyword evidence="1" id="KW-0812">Transmembrane</keyword>
<dbReference type="AlphaFoldDB" id="A0A9E6XU85"/>
<keyword evidence="1" id="KW-1133">Transmembrane helix</keyword>
<dbReference type="EMBL" id="CP087164">
    <property type="protein sequence ID" value="UGS34607.1"/>
    <property type="molecule type" value="Genomic_DNA"/>
</dbReference>
<accession>A0A9E6XU85</accession>